<evidence type="ECO:0000259" key="9">
    <source>
        <dbReference type="Pfam" id="PF03345"/>
    </source>
</evidence>
<feature type="transmembrane region" description="Helical" evidence="8">
    <location>
        <begin position="390"/>
        <end position="411"/>
    </location>
</feature>
<feature type="domain" description="OST48 middle" evidence="10">
    <location>
        <begin position="277"/>
        <end position="413"/>
    </location>
</feature>
<keyword evidence="4 8" id="KW-0812">Transmembrane</keyword>
<dbReference type="Pfam" id="PF23358">
    <property type="entry name" value="OST48_MD"/>
    <property type="match status" value="1"/>
</dbReference>
<dbReference type="EMBL" id="GL832971">
    <property type="protein sequence ID" value="EGD75293.1"/>
    <property type="molecule type" value="Genomic_DNA"/>
</dbReference>
<keyword evidence="5 8" id="KW-0256">Endoplasmic reticulum</keyword>
<dbReference type="Pfam" id="PF03345">
    <property type="entry name" value="OST48_N"/>
    <property type="match status" value="1"/>
</dbReference>
<comment type="subcellular location">
    <subcellularLocation>
        <location evidence="8">Endoplasmic reticulum membrane</location>
        <topology evidence="8">Single-pass type I membrane protein</topology>
    </subcellularLocation>
    <subcellularLocation>
        <location evidence="1">Membrane</location>
        <topology evidence="1">Single-pass type I membrane protein</topology>
    </subcellularLocation>
</comment>
<sequence>MTMMRVAVVLSVLLLGCMAFSASAQRTLVLLDSASTRETHSHFFSRLSDAGLSLKYVQADSASLNLHRYGERLFDNVIVFSPSVEQFGGSVSAEEMVDFVDNGGNVLVAGSEDIGAPLRDFASEVGFEFDEAGNAVIDHVSHADDDHTLVASTNVVDVEVMTGGALKKPVLFRGVGMIADDANPLAVSVLRASSTAYTGAAAAGRSADEPLALGGDVVLAGAMQARNNARVVLTGSIDMFSNELIFHDNAANEQFVEALALWCFQERGQLRTRPALHRLVGNNESSHEYTITDEVEYFLPIEEKVNGEWVPYTGNDVQLEFVRIDPFVRTPLKNVDGVQQVTFTLPDVYGVFQFRVDYNRLGYTHIYNTQQVSVRPLRHTQYERFISTAYPYYANAFSMMAALFLFSFVFLHHRP</sequence>
<evidence type="ECO:0000313" key="12">
    <source>
        <dbReference type="Proteomes" id="UP000007799"/>
    </source>
</evidence>
<dbReference type="InParanoid" id="F2UF93"/>
<dbReference type="KEGG" id="sre:PTSG_06945"/>
<dbReference type="GO" id="GO:0018279">
    <property type="term" value="P:protein N-linked glycosylation via asparagine"/>
    <property type="evidence" value="ECO:0007669"/>
    <property type="project" value="UniProtKB-UniRule"/>
</dbReference>
<evidence type="ECO:0000256" key="8">
    <source>
        <dbReference type="RuleBase" id="RU361142"/>
    </source>
</evidence>
<dbReference type="InterPro" id="IPR055459">
    <property type="entry name" value="OST48_MD"/>
</dbReference>
<keyword evidence="6 8" id="KW-1133">Transmembrane helix</keyword>
<evidence type="ECO:0000256" key="4">
    <source>
        <dbReference type="ARBA" id="ARBA00022692"/>
    </source>
</evidence>
<feature type="chain" id="PRO_5005129405" description="Dolichyl-diphosphooligosaccharide--protein glycosyltransferase 48 kDa subunit" evidence="8">
    <location>
        <begin position="25"/>
        <end position="415"/>
    </location>
</feature>
<dbReference type="UniPathway" id="UPA00378"/>
<dbReference type="eggNOG" id="KOG2754">
    <property type="taxonomic scope" value="Eukaryota"/>
</dbReference>
<dbReference type="GO" id="GO:0008250">
    <property type="term" value="C:oligosaccharyltransferase complex"/>
    <property type="evidence" value="ECO:0007669"/>
    <property type="project" value="TreeGrafter"/>
</dbReference>
<keyword evidence="7 8" id="KW-0472">Membrane</keyword>
<comment type="function">
    <text evidence="8">Subunit of the oligosaccharyl transferase (OST) complex that catalyzes the initial transfer of a defined glycan (Glc(3)Man(9)GlcNAc(2) in eukaryotes) from the lipid carrier dolichol-pyrophosphate to an asparagine residue within an Asn-X-Ser/Thr consensus motif in nascent polypeptide chains, the first step in protein N-glycosylation. N-glycosylation occurs cotranslationally and the complex associates with the Sec61 complex at the channel-forming translocon complex that mediates protein translocation across the endoplasmic reticulum (ER).</text>
</comment>
<proteinExistence type="inferred from homology"/>
<name>F2UF93_SALR5</name>
<comment type="similarity">
    <text evidence="3 8">Belongs to the DDOST 48 kDa subunit family.</text>
</comment>
<dbReference type="InterPro" id="IPR055457">
    <property type="entry name" value="OST48_N"/>
</dbReference>
<evidence type="ECO:0000256" key="1">
    <source>
        <dbReference type="ARBA" id="ARBA00004479"/>
    </source>
</evidence>
<organism evidence="12">
    <name type="scientific">Salpingoeca rosetta (strain ATCC 50818 / BSB-021)</name>
    <dbReference type="NCBI Taxonomy" id="946362"/>
    <lineage>
        <taxon>Eukaryota</taxon>
        <taxon>Choanoflagellata</taxon>
        <taxon>Craspedida</taxon>
        <taxon>Salpingoecidae</taxon>
        <taxon>Salpingoeca</taxon>
    </lineage>
</organism>
<dbReference type="STRING" id="946362.F2UF93"/>
<dbReference type="AlphaFoldDB" id="F2UF93"/>
<keyword evidence="8" id="KW-0732">Signal</keyword>
<dbReference type="GeneID" id="16072906"/>
<reference evidence="11" key="1">
    <citation type="submission" date="2009-08" db="EMBL/GenBank/DDBJ databases">
        <title>Annotation of Salpingoeca rosetta.</title>
        <authorList>
            <consortium name="The Broad Institute Genome Sequencing Platform"/>
            <person name="Russ C."/>
            <person name="Cuomo C."/>
            <person name="Burger G."/>
            <person name="Gray M.W."/>
            <person name="Holland P.W.H."/>
            <person name="King N."/>
            <person name="Lang F.B.F."/>
            <person name="Roger A.J."/>
            <person name="Ruiz-Trillo I."/>
            <person name="Young S.K."/>
            <person name="Zeng Q."/>
            <person name="Gargeya S."/>
            <person name="Alvarado L."/>
            <person name="Berlin A."/>
            <person name="Chapman S.B."/>
            <person name="Chen Z."/>
            <person name="Freedman E."/>
            <person name="Gellesch M."/>
            <person name="Goldberg J."/>
            <person name="Griggs A."/>
            <person name="Gujja S."/>
            <person name="Heilman E."/>
            <person name="Heiman D."/>
            <person name="Howarth C."/>
            <person name="Mehta T."/>
            <person name="Neiman D."/>
            <person name="Pearson M."/>
            <person name="Roberts A."/>
            <person name="Saif S."/>
            <person name="Shea T."/>
            <person name="Shenoy N."/>
            <person name="Sisk P."/>
            <person name="Stolte C."/>
            <person name="Sykes S."/>
            <person name="White J."/>
            <person name="Yandava C."/>
            <person name="Haas B."/>
            <person name="Nusbaum C."/>
            <person name="Birren B."/>
        </authorList>
    </citation>
    <scope>NUCLEOTIDE SEQUENCE [LARGE SCALE GENOMIC DNA]</scope>
    <source>
        <strain evidence="11">ATCC 50818</strain>
    </source>
</reference>
<accession>F2UF93</accession>
<dbReference type="PANTHER" id="PTHR10830:SF0">
    <property type="entry name" value="DOLICHYL-DIPHOSPHOOLIGOSACCHARIDE--PROTEIN GLYCOSYLTRANSFERASE 48 KDA SUBUNIT"/>
    <property type="match status" value="1"/>
</dbReference>
<dbReference type="FunCoup" id="F2UF93">
    <property type="interactions" value="1726"/>
</dbReference>
<feature type="signal peptide" evidence="8">
    <location>
        <begin position="1"/>
        <end position="24"/>
    </location>
</feature>
<dbReference type="Proteomes" id="UP000007799">
    <property type="component" value="Unassembled WGS sequence"/>
</dbReference>
<protein>
    <recommendedName>
        <fullName evidence="8">Dolichyl-diphosphooligosaccharide--protein glycosyltransferase 48 kDa subunit</fullName>
        <shortName evidence="8">Oligosaccharyl transferase 48 kDa subunit</shortName>
    </recommendedName>
</protein>
<evidence type="ECO:0000256" key="6">
    <source>
        <dbReference type="ARBA" id="ARBA00022989"/>
    </source>
</evidence>
<evidence type="ECO:0000256" key="5">
    <source>
        <dbReference type="ARBA" id="ARBA00022824"/>
    </source>
</evidence>
<comment type="pathway">
    <text evidence="2 8">Protein modification; protein glycosylation.</text>
</comment>
<keyword evidence="11" id="KW-0808">Transferase</keyword>
<evidence type="ECO:0000256" key="2">
    <source>
        <dbReference type="ARBA" id="ARBA00004922"/>
    </source>
</evidence>
<evidence type="ECO:0000256" key="3">
    <source>
        <dbReference type="ARBA" id="ARBA00008743"/>
    </source>
</evidence>
<evidence type="ECO:0000256" key="7">
    <source>
        <dbReference type="ARBA" id="ARBA00023136"/>
    </source>
</evidence>
<dbReference type="InterPro" id="IPR005013">
    <property type="entry name" value="DDOST_48_kDa_subunit"/>
</dbReference>
<dbReference type="GO" id="GO:0016740">
    <property type="term" value="F:transferase activity"/>
    <property type="evidence" value="ECO:0007669"/>
    <property type="project" value="UniProtKB-KW"/>
</dbReference>
<dbReference type="OMA" id="AHDEYPR"/>
<dbReference type="RefSeq" id="XP_004992346.1">
    <property type="nucleotide sequence ID" value="XM_004992289.1"/>
</dbReference>
<evidence type="ECO:0000313" key="11">
    <source>
        <dbReference type="EMBL" id="EGD75293.1"/>
    </source>
</evidence>
<evidence type="ECO:0000259" key="10">
    <source>
        <dbReference type="Pfam" id="PF23358"/>
    </source>
</evidence>
<gene>
    <name evidence="11" type="ORF">PTSG_06945</name>
</gene>
<dbReference type="PROSITE" id="PS51257">
    <property type="entry name" value="PROKAR_LIPOPROTEIN"/>
    <property type="match status" value="1"/>
</dbReference>
<dbReference type="OrthoDB" id="29105at2759"/>
<comment type="subunit">
    <text evidence="8">Component of the oligosaccharyltransferase (OST) complex.</text>
</comment>
<dbReference type="PANTHER" id="PTHR10830">
    <property type="entry name" value="DOLICHYL-DIPHOSPHOOLIGOSACCHARIDE--PROTEIN GLYCOSYLTRANSFERASE 48 KDA SUBUNIT"/>
    <property type="match status" value="1"/>
</dbReference>
<keyword evidence="12" id="KW-1185">Reference proteome</keyword>
<feature type="domain" description="OST48 N-terminal" evidence="9">
    <location>
        <begin position="26"/>
        <end position="263"/>
    </location>
</feature>